<keyword evidence="6" id="KW-0004">4Fe-4S</keyword>
<dbReference type="InterPro" id="IPR029119">
    <property type="entry name" value="MutY_C"/>
</dbReference>
<organism evidence="16 17">
    <name type="scientific">Fluctibacter corallii</name>
    <dbReference type="NCBI Taxonomy" id="2984329"/>
    <lineage>
        <taxon>Bacteria</taxon>
        <taxon>Pseudomonadati</taxon>
        <taxon>Pseudomonadota</taxon>
        <taxon>Gammaproteobacteria</taxon>
        <taxon>Alteromonadales</taxon>
        <taxon>Alteromonadaceae</taxon>
        <taxon>Fluctibacter</taxon>
    </lineage>
</organism>
<dbReference type="Gene3D" id="1.10.340.30">
    <property type="entry name" value="Hypothetical protein, domain 2"/>
    <property type="match status" value="1"/>
</dbReference>
<dbReference type="EC" id="3.2.2.31" evidence="4 14"/>
<keyword evidence="7" id="KW-0479">Metal-binding</keyword>
<evidence type="ECO:0000259" key="15">
    <source>
        <dbReference type="SMART" id="SM00478"/>
    </source>
</evidence>
<name>A0ABT3ABV2_9ALTE</name>
<dbReference type="Pfam" id="PF00633">
    <property type="entry name" value="HHH"/>
    <property type="match status" value="1"/>
</dbReference>
<dbReference type="PANTHER" id="PTHR42944">
    <property type="entry name" value="ADENINE DNA GLYCOSYLASE"/>
    <property type="match status" value="1"/>
</dbReference>
<keyword evidence="8 14" id="KW-0227">DNA damage</keyword>
<comment type="catalytic activity">
    <reaction evidence="1 14">
        <text>Hydrolyzes free adenine bases from 7,8-dihydro-8-oxoguanine:adenine mismatched double-stranded DNA, leaving an apurinic site.</text>
        <dbReference type="EC" id="3.2.2.31"/>
    </reaction>
</comment>
<comment type="cofactor">
    <cofactor evidence="14">
        <name>[4Fe-4S] cluster</name>
        <dbReference type="ChEBI" id="CHEBI:49883"/>
    </cofactor>
    <text evidence="14">Binds 1 [4Fe-4S] cluster.</text>
</comment>
<evidence type="ECO:0000256" key="13">
    <source>
        <dbReference type="ARBA" id="ARBA00023295"/>
    </source>
</evidence>
<evidence type="ECO:0000256" key="9">
    <source>
        <dbReference type="ARBA" id="ARBA00022801"/>
    </source>
</evidence>
<keyword evidence="9 16" id="KW-0378">Hydrolase</keyword>
<dbReference type="Gene3D" id="3.90.79.10">
    <property type="entry name" value="Nucleoside Triphosphate Pyrophosphohydrolase"/>
    <property type="match status" value="1"/>
</dbReference>
<dbReference type="InterPro" id="IPR011257">
    <property type="entry name" value="DNA_glycosylase"/>
</dbReference>
<evidence type="ECO:0000256" key="7">
    <source>
        <dbReference type="ARBA" id="ARBA00022723"/>
    </source>
</evidence>
<reference evidence="16 17" key="1">
    <citation type="submission" date="2022-10" db="EMBL/GenBank/DDBJ databases">
        <title>Aestuariibacter sp. AA17 isolated from Montipora capitata coral fragment.</title>
        <authorList>
            <person name="Emsley S.A."/>
            <person name="Pfannmuller K.M."/>
            <person name="Loughran R.M."/>
            <person name="Shlafstein M."/>
            <person name="Papke E."/>
            <person name="Saw J.H."/>
            <person name="Ushijima B."/>
            <person name="Videau P."/>
        </authorList>
    </citation>
    <scope>NUCLEOTIDE SEQUENCE [LARGE SCALE GENOMIC DNA]</scope>
    <source>
        <strain evidence="16 17">AA17</strain>
    </source>
</reference>
<dbReference type="InterPro" id="IPR003651">
    <property type="entry name" value="Endonuclease3_FeS-loop_motif"/>
</dbReference>
<keyword evidence="11" id="KW-0411">Iron-sulfur</keyword>
<dbReference type="InterPro" id="IPR015797">
    <property type="entry name" value="NUDIX_hydrolase-like_dom_sf"/>
</dbReference>
<evidence type="ECO:0000256" key="4">
    <source>
        <dbReference type="ARBA" id="ARBA00012045"/>
    </source>
</evidence>
<dbReference type="SUPFAM" id="SSF55811">
    <property type="entry name" value="Nudix"/>
    <property type="match status" value="1"/>
</dbReference>
<comment type="function">
    <text evidence="2">Adenine glycosylase active on G-A mispairs. MutY also corrects error-prone DNA synthesis past GO lesions which are due to the oxidatively damaged form of guanine: 7,8-dihydro-8-oxoguanine (8-oxo-dGTP).</text>
</comment>
<dbReference type="CDD" id="cd00056">
    <property type="entry name" value="ENDO3c"/>
    <property type="match status" value="1"/>
</dbReference>
<dbReference type="Pfam" id="PF14815">
    <property type="entry name" value="NUDIX_4"/>
    <property type="match status" value="1"/>
</dbReference>
<evidence type="ECO:0000256" key="14">
    <source>
        <dbReference type="RuleBase" id="RU365096"/>
    </source>
</evidence>
<dbReference type="InterPro" id="IPR003265">
    <property type="entry name" value="HhH-GPD_domain"/>
</dbReference>
<dbReference type="Pfam" id="PF00730">
    <property type="entry name" value="HhH-GPD"/>
    <property type="match status" value="1"/>
</dbReference>
<dbReference type="InterPro" id="IPR044298">
    <property type="entry name" value="MIG/MutY"/>
</dbReference>
<dbReference type="InterPro" id="IPR004036">
    <property type="entry name" value="Endonuclease-III-like_CS2"/>
</dbReference>
<evidence type="ECO:0000313" key="17">
    <source>
        <dbReference type="Proteomes" id="UP001652504"/>
    </source>
</evidence>
<keyword evidence="12" id="KW-0234">DNA repair</keyword>
<evidence type="ECO:0000256" key="11">
    <source>
        <dbReference type="ARBA" id="ARBA00023014"/>
    </source>
</evidence>
<dbReference type="PROSITE" id="PS01155">
    <property type="entry name" value="ENDONUCLEASE_III_2"/>
    <property type="match status" value="1"/>
</dbReference>
<dbReference type="InterPro" id="IPR005760">
    <property type="entry name" value="A/G_AdeGlyc_MutY"/>
</dbReference>
<dbReference type="InterPro" id="IPR023170">
    <property type="entry name" value="HhH_base_excis_C"/>
</dbReference>
<comment type="similarity">
    <text evidence="3 14">Belongs to the Nth/MutY family.</text>
</comment>
<accession>A0ABT3ABV2</accession>
<dbReference type="SMART" id="SM00525">
    <property type="entry name" value="FES"/>
    <property type="match status" value="1"/>
</dbReference>
<keyword evidence="10 14" id="KW-0408">Iron</keyword>
<keyword evidence="17" id="KW-1185">Reference proteome</keyword>
<evidence type="ECO:0000256" key="8">
    <source>
        <dbReference type="ARBA" id="ARBA00022763"/>
    </source>
</evidence>
<dbReference type="GO" id="GO:0000701">
    <property type="term" value="F:purine-specific mismatch base pair DNA N-glycosylase activity"/>
    <property type="evidence" value="ECO:0007669"/>
    <property type="project" value="UniProtKB-EC"/>
</dbReference>
<dbReference type="PROSITE" id="PS00764">
    <property type="entry name" value="ENDONUCLEASE_III_1"/>
    <property type="match status" value="1"/>
</dbReference>
<dbReference type="RefSeq" id="WP_263713030.1">
    <property type="nucleotide sequence ID" value="NZ_JAOWKX010000007.1"/>
</dbReference>
<gene>
    <name evidence="16" type="primary">mutY</name>
    <name evidence="16" type="ORF">OE749_13675</name>
</gene>
<feature type="domain" description="HhH-GPD" evidence="15">
    <location>
        <begin position="36"/>
        <end position="187"/>
    </location>
</feature>
<evidence type="ECO:0000256" key="3">
    <source>
        <dbReference type="ARBA" id="ARBA00008343"/>
    </source>
</evidence>
<dbReference type="NCBIfam" id="NF008132">
    <property type="entry name" value="PRK10880.1"/>
    <property type="match status" value="1"/>
</dbReference>
<comment type="caution">
    <text evidence="16">The sequence shown here is derived from an EMBL/GenBank/DDBJ whole genome shotgun (WGS) entry which is preliminary data.</text>
</comment>
<dbReference type="Proteomes" id="UP001652504">
    <property type="component" value="Unassembled WGS sequence"/>
</dbReference>
<dbReference type="SUPFAM" id="SSF48150">
    <property type="entry name" value="DNA-glycosylase"/>
    <property type="match status" value="1"/>
</dbReference>
<dbReference type="EMBL" id="JAOWKX010000007">
    <property type="protein sequence ID" value="MCV2885742.1"/>
    <property type="molecule type" value="Genomic_DNA"/>
</dbReference>
<keyword evidence="13 14" id="KW-0326">Glycosidase</keyword>
<evidence type="ECO:0000256" key="5">
    <source>
        <dbReference type="ARBA" id="ARBA00022023"/>
    </source>
</evidence>
<evidence type="ECO:0000256" key="2">
    <source>
        <dbReference type="ARBA" id="ARBA00002933"/>
    </source>
</evidence>
<evidence type="ECO:0000313" key="16">
    <source>
        <dbReference type="EMBL" id="MCV2885742.1"/>
    </source>
</evidence>
<sequence>MSFSDRILAWFDQHGRKNLPWQQDITPYRVWVSEIMLQQTQVKTVIPYYARFMASFPDVHALADAPEDEVLHHWTGLGYYARARNLHKAAKMIVAEYNGAFPRTLSEVMTLPGIGRSTAGAVLSIACNQSHSILDGNVKRVLARYLGIEGWPGVKAVENVLWEHADALTPTSRTHHYTQAMMDMGATVCTRSKPACDRCPVQVDCIAYASGRQAELPGKKPKKILPEKSTIMMIPMWQQQALLYKRPPSGLWGGLWGFYEVDTPEQIPDKIERLKLGTVSQQPLPVFRHTFSHYHLDIQPVILHLSQPPQSMAGEQVQMWYDLTQPANVGLAAPTKKLFATIGKHL</sequence>
<evidence type="ECO:0000256" key="6">
    <source>
        <dbReference type="ARBA" id="ARBA00022485"/>
    </source>
</evidence>
<dbReference type="NCBIfam" id="TIGR01084">
    <property type="entry name" value="mutY"/>
    <property type="match status" value="1"/>
</dbReference>
<dbReference type="InterPro" id="IPR004035">
    <property type="entry name" value="Endouclease-III_FeS-bd_BS"/>
</dbReference>
<dbReference type="CDD" id="cd03431">
    <property type="entry name" value="NUDIX_DNA_Glycosylase_C-MutY"/>
    <property type="match status" value="1"/>
</dbReference>
<protein>
    <recommendedName>
        <fullName evidence="5 14">Adenine DNA glycosylase</fullName>
        <ecNumber evidence="4 14">3.2.2.31</ecNumber>
    </recommendedName>
</protein>
<evidence type="ECO:0000256" key="12">
    <source>
        <dbReference type="ARBA" id="ARBA00023204"/>
    </source>
</evidence>
<evidence type="ECO:0000256" key="1">
    <source>
        <dbReference type="ARBA" id="ARBA00000843"/>
    </source>
</evidence>
<dbReference type="Gene3D" id="1.10.1670.10">
    <property type="entry name" value="Helix-hairpin-Helix base-excision DNA repair enzymes (C-terminal)"/>
    <property type="match status" value="1"/>
</dbReference>
<evidence type="ECO:0000256" key="10">
    <source>
        <dbReference type="ARBA" id="ARBA00023004"/>
    </source>
</evidence>
<dbReference type="InterPro" id="IPR000445">
    <property type="entry name" value="HhH_motif"/>
</dbReference>
<dbReference type="PANTHER" id="PTHR42944:SF1">
    <property type="entry name" value="ADENINE DNA GLYCOSYLASE"/>
    <property type="match status" value="1"/>
</dbReference>
<dbReference type="SMART" id="SM00478">
    <property type="entry name" value="ENDO3c"/>
    <property type="match status" value="1"/>
</dbReference>
<proteinExistence type="inferred from homology"/>